<evidence type="ECO:0000259" key="2">
    <source>
        <dbReference type="Pfam" id="PF13590"/>
    </source>
</evidence>
<feature type="signal peptide" evidence="1">
    <location>
        <begin position="1"/>
        <end position="27"/>
    </location>
</feature>
<dbReference type="Pfam" id="PF13590">
    <property type="entry name" value="DUF4136"/>
    <property type="match status" value="1"/>
</dbReference>
<dbReference type="RefSeq" id="WP_148059370.1">
    <property type="nucleotide sequence ID" value="NZ_RKHR01000004.1"/>
</dbReference>
<dbReference type="PROSITE" id="PS51257">
    <property type="entry name" value="PROKAR_LIPOPROTEIN"/>
    <property type="match status" value="1"/>
</dbReference>
<feature type="domain" description="DUF4136" evidence="2">
    <location>
        <begin position="33"/>
        <end position="180"/>
    </location>
</feature>
<dbReference type="OrthoDB" id="6226987at2"/>
<dbReference type="AlphaFoldDB" id="A0A3N2DNW3"/>
<proteinExistence type="predicted"/>
<reference evidence="3 4" key="1">
    <citation type="submission" date="2018-11" db="EMBL/GenBank/DDBJ databases">
        <title>Genomic Encyclopedia of Type Strains, Phase IV (KMG-IV): sequencing the most valuable type-strain genomes for metagenomic binning, comparative biology and taxonomic classification.</title>
        <authorList>
            <person name="Goeker M."/>
        </authorList>
    </citation>
    <scope>NUCLEOTIDE SEQUENCE [LARGE SCALE GENOMIC DNA]</scope>
    <source>
        <strain evidence="3 4">DSM 100316</strain>
    </source>
</reference>
<evidence type="ECO:0000313" key="4">
    <source>
        <dbReference type="Proteomes" id="UP000275394"/>
    </source>
</evidence>
<sequence>MKTPVLKRLPSSAIYCAAIITSLLLSACASKPYYDYDQSVDFNHFESFSIQAADNKHPLMAERIDEAIEEQLVAKGLVVADPVNADINIRYQVEREAVPSNNNGVQLGLGGGSGGVGGGISIPIGQSSRQVSIIQVDIFQHSDGKLVWRGRSSLMDEEDATKRQQVISTVIEEILANYPPATP</sequence>
<gene>
    <name evidence="3" type="ORF">EDC56_1943</name>
</gene>
<dbReference type="EMBL" id="RKHR01000004">
    <property type="protein sequence ID" value="ROS01501.1"/>
    <property type="molecule type" value="Genomic_DNA"/>
</dbReference>
<dbReference type="InterPro" id="IPR025411">
    <property type="entry name" value="DUF4136"/>
</dbReference>
<comment type="caution">
    <text evidence="3">The sequence shown here is derived from an EMBL/GenBank/DDBJ whole genome shotgun (WGS) entry which is preliminary data.</text>
</comment>
<keyword evidence="4" id="KW-1185">Reference proteome</keyword>
<evidence type="ECO:0000256" key="1">
    <source>
        <dbReference type="SAM" id="SignalP"/>
    </source>
</evidence>
<accession>A0A3N2DNW3</accession>
<keyword evidence="1" id="KW-0732">Signal</keyword>
<dbReference type="Proteomes" id="UP000275394">
    <property type="component" value="Unassembled WGS sequence"/>
</dbReference>
<feature type="chain" id="PRO_5018244640" evidence="1">
    <location>
        <begin position="28"/>
        <end position="183"/>
    </location>
</feature>
<dbReference type="Gene3D" id="3.30.160.670">
    <property type="match status" value="1"/>
</dbReference>
<name>A0A3N2DNW3_9GAMM</name>
<evidence type="ECO:0000313" key="3">
    <source>
        <dbReference type="EMBL" id="ROS01501.1"/>
    </source>
</evidence>
<protein>
    <submittedName>
        <fullName evidence="3">Uncharacterized protein DUF4136</fullName>
    </submittedName>
</protein>
<organism evidence="3 4">
    <name type="scientific">Sinobacterium caligoides</name>
    <dbReference type="NCBI Taxonomy" id="933926"/>
    <lineage>
        <taxon>Bacteria</taxon>
        <taxon>Pseudomonadati</taxon>
        <taxon>Pseudomonadota</taxon>
        <taxon>Gammaproteobacteria</taxon>
        <taxon>Cellvibrionales</taxon>
        <taxon>Spongiibacteraceae</taxon>
        <taxon>Sinobacterium</taxon>
    </lineage>
</organism>